<reference evidence="5 6" key="1">
    <citation type="submission" date="2019-06" db="EMBL/GenBank/DDBJ databases">
        <title>Genomic Encyclopedia of Type Strains, Phase IV (KMG-V): Genome sequencing to study the core and pangenomes of soil and plant-associated prokaryotes.</title>
        <authorList>
            <person name="Whitman W."/>
        </authorList>
    </citation>
    <scope>NUCLEOTIDE SEQUENCE [LARGE SCALE GENOMIC DNA]</scope>
    <source>
        <strain evidence="5 6">BR 11140</strain>
    </source>
</reference>
<sequence>MKRYALLSVAASALAACSSSKPPPAITYDHEDIRPAALTPAPIKPVEVVQVPLLLPLPGQLLPEPTPPAPDTRPPVARVAAANVEATQEPSQQGYINAVQVYPYTEGALYRLYAASGQVSDIALQPGETLTAVSAGDTVRWVIGDTTSGSGADKRVHVLAKPFAAGLHTNLAIYTDRRVYHLQLESNAKTAMAAVAWTYPQDTLLTLQRRNAEAETATPVASDVALADLHFRYTVTGDNPPWRPLRAFDDGHKVYIAFPRRLDQGEAPPLFVVGPGGDGQLVNYRLSGAYYIVDRLFGAAELRLGTEPQQVVRVSRTDTASADAPPAGGGGQP</sequence>
<protein>
    <submittedName>
        <fullName evidence="5">Type IV secretion system protein VirB9</fullName>
    </submittedName>
</protein>
<evidence type="ECO:0000256" key="4">
    <source>
        <dbReference type="SAM" id="SignalP"/>
    </source>
</evidence>
<dbReference type="InterPro" id="IPR033645">
    <property type="entry name" value="VirB9/CagX/TrbG_C"/>
</dbReference>
<evidence type="ECO:0000256" key="1">
    <source>
        <dbReference type="ARBA" id="ARBA00006135"/>
    </source>
</evidence>
<comment type="similarity">
    <text evidence="1">Belongs to the TrbG/VirB9 family.</text>
</comment>
<feature type="region of interest" description="Disordered" evidence="3">
    <location>
        <begin position="313"/>
        <end position="333"/>
    </location>
</feature>
<proteinExistence type="inferred from homology"/>
<organism evidence="5 6">
    <name type="scientific">Nitrospirillum amazonense</name>
    <dbReference type="NCBI Taxonomy" id="28077"/>
    <lineage>
        <taxon>Bacteria</taxon>
        <taxon>Pseudomonadati</taxon>
        <taxon>Pseudomonadota</taxon>
        <taxon>Alphaproteobacteria</taxon>
        <taxon>Rhodospirillales</taxon>
        <taxon>Azospirillaceae</taxon>
        <taxon>Nitrospirillum</taxon>
    </lineage>
</organism>
<dbReference type="CDD" id="cd06911">
    <property type="entry name" value="VirB9_CagX_TrbG"/>
    <property type="match status" value="1"/>
</dbReference>
<evidence type="ECO:0000313" key="5">
    <source>
        <dbReference type="EMBL" id="TWB48251.1"/>
    </source>
</evidence>
<accession>A0A560HQL4</accession>
<dbReference type="InterPro" id="IPR038161">
    <property type="entry name" value="VirB9/CagX/TrbG_C_sf"/>
</dbReference>
<dbReference type="OrthoDB" id="9815808at2"/>
<comment type="caution">
    <text evidence="5">The sequence shown here is derived from an EMBL/GenBank/DDBJ whole genome shotgun (WGS) entry which is preliminary data.</text>
</comment>
<dbReference type="InterPro" id="IPR010258">
    <property type="entry name" value="Conjugal_tfr_TrbG/VirB9/CagX"/>
</dbReference>
<feature type="signal peptide" evidence="4">
    <location>
        <begin position="1"/>
        <end position="15"/>
    </location>
</feature>
<dbReference type="AlphaFoldDB" id="A0A560HQL4"/>
<dbReference type="Pfam" id="PF03524">
    <property type="entry name" value="CagX"/>
    <property type="match status" value="1"/>
</dbReference>
<dbReference type="InterPro" id="IPR014142">
    <property type="entry name" value="TrbG_Ti"/>
</dbReference>
<dbReference type="NCBIfam" id="TIGR02775">
    <property type="entry name" value="TrbG_Ti"/>
    <property type="match status" value="1"/>
</dbReference>
<evidence type="ECO:0000313" key="6">
    <source>
        <dbReference type="Proteomes" id="UP000318050"/>
    </source>
</evidence>
<keyword evidence="2 4" id="KW-0732">Signal</keyword>
<evidence type="ECO:0000256" key="2">
    <source>
        <dbReference type="ARBA" id="ARBA00022729"/>
    </source>
</evidence>
<evidence type="ECO:0000256" key="3">
    <source>
        <dbReference type="SAM" id="MobiDB-lite"/>
    </source>
</evidence>
<feature type="compositionally biased region" description="Low complexity" evidence="3">
    <location>
        <begin position="317"/>
        <end position="326"/>
    </location>
</feature>
<dbReference type="PROSITE" id="PS51257">
    <property type="entry name" value="PROKAR_LIPOPROTEIN"/>
    <property type="match status" value="1"/>
</dbReference>
<dbReference type="Gene3D" id="2.60.40.2500">
    <property type="match status" value="1"/>
</dbReference>
<feature type="chain" id="PRO_5021798027" evidence="4">
    <location>
        <begin position="16"/>
        <end position="333"/>
    </location>
</feature>
<gene>
    <name evidence="5" type="ORF">FBZ92_13035</name>
</gene>
<dbReference type="Proteomes" id="UP000318050">
    <property type="component" value="Unassembled WGS sequence"/>
</dbReference>
<name>A0A560HQL4_9PROT</name>
<dbReference type="EMBL" id="VITT01000030">
    <property type="protein sequence ID" value="TWB48251.1"/>
    <property type="molecule type" value="Genomic_DNA"/>
</dbReference>